<keyword evidence="10 27" id="KW-0812">Transmembrane</keyword>
<evidence type="ECO:0000256" key="16">
    <source>
        <dbReference type="ARBA" id="ARBA00022968"/>
    </source>
</evidence>
<keyword evidence="20" id="KW-0325">Glycoprotein</keyword>
<evidence type="ECO:0000256" key="27">
    <source>
        <dbReference type="SAM" id="Phobius"/>
    </source>
</evidence>
<evidence type="ECO:0000256" key="3">
    <source>
        <dbReference type="ARBA" id="ARBA00004336"/>
    </source>
</evidence>
<dbReference type="InterPro" id="IPR000665">
    <property type="entry name" value="Hemagglutn/HN"/>
</dbReference>
<proteinExistence type="evidence at transcript level"/>
<evidence type="ECO:0000256" key="20">
    <source>
        <dbReference type="ARBA" id="ARBA00023180"/>
    </source>
</evidence>
<sequence>MVAEDAPVRGTCRVLFRTTTLIFLCTLLALSISILYESLITQKQIMSHAGSTGSNSRLGSITDLLNNILSVANQIIYNSAVALPLQLDTLESTLLTAIKSLQTSDKLEQNCSWGAALINNNRYINGINQFYFSIAEGRNLTLGPLLNIPSFIPTATTPEGCTRIPSFSLTKTHWCYTHNVILNGCQDHVSSNQFVSMGIIEPTSAGFPSFRTLKTLYLSDGVNRKSCSISTVPGGCMMYCFVSTQPERDDYFSTAPPEQRIIIMYYNDTIVERIINPPGVLDVWATLTPGTGSGVYYLGWVLFPIYGGVIKDTSLWNNQANNYFIPQMVAALCSQNQATQVQNAKSSYYSSWFGNRMIQSGILACPLQQDLTNECLVLPFSNDQVLMGAEGRLYMYGDSVYYYQRSTSWWPMTMLYKVTITFTNGQPSAISAQNVPTQQVPRPGTGGCSATNRCPGFCLKGVYADAWLLTNPSSTSTFGSEATFTGSYLNAATQRINPTMYIANNTQIISSQQFGSSGQEAAYSHTTCFRDTGSVMVYCIYIIELSSSLLGQFQIVPFIRQVTLS</sequence>
<keyword evidence="11" id="KW-0378">Hydrolase</keyword>
<keyword evidence="13" id="KW-0946">Virion</keyword>
<feature type="glycosylation site" description="N-linked (GlcNAc...) asparagine; by host" evidence="24">
    <location>
        <position position="267"/>
    </location>
</feature>
<evidence type="ECO:0000256" key="26">
    <source>
        <dbReference type="RuleBase" id="RU004216"/>
    </source>
</evidence>
<feature type="glycosylation site" description="N-linked (GlcNAc...) asparagine; by host" evidence="24">
    <location>
        <position position="139"/>
    </location>
</feature>
<feature type="disulfide bond" evidence="25">
    <location>
        <begin position="448"/>
        <end position="458"/>
    </location>
</feature>
<keyword evidence="16" id="KW-0735">Signal-anchor</keyword>
<evidence type="ECO:0000256" key="19">
    <source>
        <dbReference type="ARBA" id="ARBA00023157"/>
    </source>
</evidence>
<evidence type="ECO:0000256" key="5">
    <source>
        <dbReference type="ARBA" id="ARBA00012733"/>
    </source>
</evidence>
<feature type="disulfide bond" evidence="25">
    <location>
        <begin position="528"/>
        <end position="539"/>
    </location>
</feature>
<evidence type="ECO:0000256" key="7">
    <source>
        <dbReference type="ARBA" id="ARBA00022511"/>
    </source>
</evidence>
<dbReference type="GO" id="GO:0055036">
    <property type="term" value="C:virion membrane"/>
    <property type="evidence" value="ECO:0007669"/>
    <property type="project" value="UniProtKB-SubCell"/>
</dbReference>
<keyword evidence="7" id="KW-1032">Host cell membrane</keyword>
<evidence type="ECO:0000256" key="23">
    <source>
        <dbReference type="ARBA" id="ARBA00046688"/>
    </source>
</evidence>
<feature type="disulfide bond" evidence="25">
    <location>
        <begin position="227"/>
        <end position="240"/>
    </location>
</feature>
<dbReference type="EC" id="3.2.1.18" evidence="5"/>
<dbReference type="Pfam" id="PF00423">
    <property type="entry name" value="HN"/>
    <property type="match status" value="1"/>
</dbReference>
<dbReference type="PIRSF" id="PIRSF001072">
    <property type="entry name" value="Hemagglut-neuramid_paramyxoV"/>
    <property type="match status" value="1"/>
</dbReference>
<dbReference type="GO" id="GO:0046789">
    <property type="term" value="F:host cell surface receptor binding"/>
    <property type="evidence" value="ECO:0007669"/>
    <property type="project" value="InterPro"/>
</dbReference>
<evidence type="ECO:0000256" key="17">
    <source>
        <dbReference type="ARBA" id="ARBA00022989"/>
    </source>
</evidence>
<dbReference type="Gene3D" id="2.120.10.10">
    <property type="match status" value="1"/>
</dbReference>
<accession>A0A089Q9S4</accession>
<keyword evidence="14" id="KW-1043">Host membrane</keyword>
<dbReference type="GO" id="GO:0019062">
    <property type="term" value="P:virion attachment to host cell"/>
    <property type="evidence" value="ECO:0007669"/>
    <property type="project" value="UniProtKB-KW"/>
</dbReference>
<dbReference type="GO" id="GO:0019031">
    <property type="term" value="C:viral envelope"/>
    <property type="evidence" value="ECO:0007669"/>
    <property type="project" value="UniProtKB-KW"/>
</dbReference>
<feature type="disulfide bond" evidence="25">
    <location>
        <begin position="365"/>
        <end position="375"/>
    </location>
</feature>
<evidence type="ECO:0000256" key="6">
    <source>
        <dbReference type="ARBA" id="ARBA00020643"/>
    </source>
</evidence>
<evidence type="ECO:0000256" key="10">
    <source>
        <dbReference type="ARBA" id="ARBA00022692"/>
    </source>
</evidence>
<dbReference type="GO" id="GO:0046718">
    <property type="term" value="P:symbiont entry into host cell"/>
    <property type="evidence" value="ECO:0007669"/>
    <property type="project" value="UniProtKB-KW"/>
</dbReference>
<comment type="subcellular location">
    <subcellularLocation>
        <location evidence="3">Host cell membrane</location>
        <topology evidence="3">Single-pass type II membrane protein</topology>
    </subcellularLocation>
    <subcellularLocation>
        <location evidence="2">Virion membrane</location>
        <topology evidence="2">Single-pass type II membrane protein</topology>
    </subcellularLocation>
</comment>
<evidence type="ECO:0000256" key="21">
    <source>
        <dbReference type="ARBA" id="ARBA00023296"/>
    </source>
</evidence>
<dbReference type="GO" id="GO:0004308">
    <property type="term" value="F:exo-alpha-sialidase activity"/>
    <property type="evidence" value="ECO:0007669"/>
    <property type="project" value="UniProtKB-EC"/>
</dbReference>
<dbReference type="InterPro" id="IPR036278">
    <property type="entry name" value="Sialidase_sf"/>
</dbReference>
<evidence type="ECO:0000256" key="18">
    <source>
        <dbReference type="ARBA" id="ARBA00023136"/>
    </source>
</evidence>
<keyword evidence="21" id="KW-1160">Virus entry into host cell</keyword>
<organism evidence="28 29">
    <name type="scientific">Mammalian orthorubulavirus 5</name>
    <dbReference type="NCBI Taxonomy" id="2560580"/>
    <lineage>
        <taxon>Viruses</taxon>
        <taxon>Riboviria</taxon>
        <taxon>Orthornavirae</taxon>
        <taxon>Negarnaviricota</taxon>
        <taxon>Haploviricotina</taxon>
        <taxon>Monjiviricetes</taxon>
        <taxon>Mononegavirales</taxon>
        <taxon>Paramyxoviridae</taxon>
        <taxon>Rubulavirinae</taxon>
        <taxon>Orthorubulavirus</taxon>
        <taxon>Orthorubulavirus mammalis</taxon>
    </lineage>
</organism>
<evidence type="ECO:0000256" key="8">
    <source>
        <dbReference type="ARBA" id="ARBA00022546"/>
    </source>
</evidence>
<keyword evidence="15 26" id="KW-0261">Viral envelope protein</keyword>
<keyword evidence="17 27" id="KW-1133">Transmembrane helix</keyword>
<dbReference type="Proteomes" id="UP000103164">
    <property type="component" value="Genome"/>
</dbReference>
<feature type="transmembrane region" description="Helical" evidence="27">
    <location>
        <begin position="14"/>
        <end position="36"/>
    </location>
</feature>
<evidence type="ECO:0000256" key="22">
    <source>
        <dbReference type="ARBA" id="ARBA00025476"/>
    </source>
</evidence>
<dbReference type="EMBL" id="KM067467">
    <property type="protein sequence ID" value="AIR09414.1"/>
    <property type="molecule type" value="mRNA"/>
</dbReference>
<feature type="disulfide bond" evidence="25">
    <location>
        <begin position="161"/>
        <end position="185"/>
    </location>
</feature>
<evidence type="ECO:0000256" key="15">
    <source>
        <dbReference type="ARBA" id="ARBA00022879"/>
    </source>
</evidence>
<dbReference type="Gene3D" id="1.20.5.110">
    <property type="match status" value="1"/>
</dbReference>
<keyword evidence="9" id="KW-0945">Host-virus interaction</keyword>
<comment type="similarity">
    <text evidence="4 26">Belongs to the paramyxoviruses hemagglutinin-neuraminidase family.</text>
</comment>
<feature type="glycosylation site" description="N-linked (GlcNAc...) asparagine; by host" evidence="24">
    <location>
        <position position="504"/>
    </location>
</feature>
<comment type="subunit">
    <text evidence="23">Homotetramer; composed of disulfide-linked homodimers. Interacts with F protein trimer.</text>
</comment>
<evidence type="ECO:0000256" key="24">
    <source>
        <dbReference type="PIRSR" id="PIRSR001072-1"/>
    </source>
</evidence>
<evidence type="ECO:0000256" key="12">
    <source>
        <dbReference type="ARBA" id="ARBA00022804"/>
    </source>
</evidence>
<feature type="disulfide bond" evidence="25">
    <location>
        <begin position="175"/>
        <end position="236"/>
    </location>
</feature>
<evidence type="ECO:0000256" key="14">
    <source>
        <dbReference type="ARBA" id="ARBA00022870"/>
    </source>
</evidence>
<comment type="function">
    <text evidence="22">Attaches the virus to sialic acid-containing cell receptors and thereby initiating infection. Binding of HN protein to the receptor induces a conformational change that allows the F protein to trigger virion/cell membranes fusion.</text>
</comment>
<evidence type="ECO:0000256" key="11">
    <source>
        <dbReference type="ARBA" id="ARBA00022801"/>
    </source>
</evidence>
<dbReference type="GO" id="GO:0020002">
    <property type="term" value="C:host cell plasma membrane"/>
    <property type="evidence" value="ECO:0007669"/>
    <property type="project" value="UniProtKB-SubCell"/>
</dbReference>
<evidence type="ECO:0000256" key="9">
    <source>
        <dbReference type="ARBA" id="ARBA00022581"/>
    </source>
</evidence>
<dbReference type="CDD" id="cd15469">
    <property type="entry name" value="HN"/>
    <property type="match status" value="1"/>
</dbReference>
<evidence type="ECO:0000256" key="25">
    <source>
        <dbReference type="PIRSR" id="PIRSR001072-2"/>
    </source>
</evidence>
<evidence type="ECO:0000256" key="4">
    <source>
        <dbReference type="ARBA" id="ARBA00007701"/>
    </source>
</evidence>
<keyword evidence="19 25" id="KW-1015">Disulfide bond</keyword>
<comment type="catalytic activity">
    <reaction evidence="1">
        <text>Hydrolysis of alpha-(2-&gt;3)-, alpha-(2-&gt;6)-, alpha-(2-&gt;8)- glycosidic linkages of terminal sialic acid residues in oligosaccharides, glycoproteins, glycolipids, colominic acid and synthetic substrates.</text>
        <dbReference type="EC" id="3.2.1.18"/>
    </reaction>
</comment>
<dbReference type="InterPro" id="IPR016285">
    <property type="entry name" value="Hemagglutn-neuramid"/>
</dbReference>
<keyword evidence="8 26" id="KW-0348">Hemagglutinin</keyword>
<keyword evidence="18 27" id="KW-0472">Membrane</keyword>
<evidence type="ECO:0000313" key="29">
    <source>
        <dbReference type="Proteomes" id="UP000103164"/>
    </source>
</evidence>
<evidence type="ECO:0000256" key="13">
    <source>
        <dbReference type="ARBA" id="ARBA00022844"/>
    </source>
</evidence>
<protein>
    <recommendedName>
        <fullName evidence="6">Hemagglutinin-neuraminidase</fullName>
        <ecNumber evidence="5">3.2.1.18</ecNumber>
    </recommendedName>
</protein>
<dbReference type="SUPFAM" id="SSF50939">
    <property type="entry name" value="Sialidases"/>
    <property type="match status" value="1"/>
</dbReference>
<dbReference type="GO" id="GO:0042802">
    <property type="term" value="F:identical protein binding"/>
    <property type="evidence" value="ECO:0007669"/>
    <property type="project" value="UniProtKB-ARBA"/>
</dbReference>
<evidence type="ECO:0000313" key="28">
    <source>
        <dbReference type="EMBL" id="AIR09414.1"/>
    </source>
</evidence>
<keyword evidence="12" id="KW-1161">Viral attachment to host cell</keyword>
<reference evidence="28 29" key="1">
    <citation type="journal article" date="2015" name="Emerg. Infect. Dis.">
        <title>Parainfluenza Virus 5 as Possible Cause of Severe Respiratory Disease in Calves, China.</title>
        <authorList>
            <person name="Liu Y."/>
            <person name="Li N."/>
            <person name="Zhang S."/>
            <person name="Zhang F."/>
            <person name="Lian H."/>
            <person name="Hu R."/>
        </authorList>
    </citation>
    <scope>NUCLEOTIDE SEQUENCE [LARGE SCALE GENOMIC DNA]</scope>
    <source>
        <strain evidence="28">PV5-BC14</strain>
    </source>
</reference>
<evidence type="ECO:0000256" key="2">
    <source>
        <dbReference type="ARBA" id="ARBA00004208"/>
    </source>
</evidence>
<dbReference type="FunFam" id="2.120.10.10:FF:000004">
    <property type="entry name" value="Hemagglutinin-neuraminidase"/>
    <property type="match status" value="1"/>
</dbReference>
<name>A0A089Q9S4_9MONO</name>
<evidence type="ECO:0000256" key="1">
    <source>
        <dbReference type="ARBA" id="ARBA00000427"/>
    </source>
</evidence>